<proteinExistence type="inferred from homology"/>
<dbReference type="GO" id="GO:0071007">
    <property type="term" value="C:U2-type catalytic step 2 spliceosome"/>
    <property type="evidence" value="ECO:0007669"/>
    <property type="project" value="TreeGrafter"/>
</dbReference>
<evidence type="ECO:0000313" key="11">
    <source>
        <dbReference type="EMBL" id="CEF63119.1"/>
    </source>
</evidence>
<evidence type="ECO:0000256" key="4">
    <source>
        <dbReference type="ARBA" id="ARBA00022728"/>
    </source>
</evidence>
<dbReference type="Pfam" id="PF23233">
    <property type="entry name" value="HAT_Syf1_CNRKL1_N"/>
    <property type="match status" value="2"/>
</dbReference>
<dbReference type="GO" id="GO:0071014">
    <property type="term" value="C:post-mRNA release spliceosomal complex"/>
    <property type="evidence" value="ECO:0007669"/>
    <property type="project" value="TreeGrafter"/>
</dbReference>
<dbReference type="InterPro" id="IPR055433">
    <property type="entry name" value="HAT_Syf1-like_N"/>
</dbReference>
<dbReference type="PANTHER" id="PTHR11246:SF3">
    <property type="entry name" value="CROOKED NECK-LIKE PROTEIN 1"/>
    <property type="match status" value="1"/>
</dbReference>
<dbReference type="GO" id="GO:0000245">
    <property type="term" value="P:spliceosomal complex assembly"/>
    <property type="evidence" value="ECO:0007669"/>
    <property type="project" value="TreeGrafter"/>
</dbReference>
<evidence type="ECO:0000256" key="3">
    <source>
        <dbReference type="ARBA" id="ARBA00022664"/>
    </source>
</evidence>
<evidence type="ECO:0000256" key="1">
    <source>
        <dbReference type="ARBA" id="ARBA00004123"/>
    </source>
</evidence>
<feature type="compositionally biased region" description="Polar residues" evidence="9">
    <location>
        <begin position="1"/>
        <end position="13"/>
    </location>
</feature>
<dbReference type="WBParaSite" id="SRAE_1000138400.1">
    <property type="protein sequence ID" value="SRAE_1000138400.1"/>
    <property type="gene ID" value="WBGene00257989"/>
</dbReference>
<dbReference type="InterPro" id="IPR045075">
    <property type="entry name" value="Syf1-like"/>
</dbReference>
<dbReference type="OMA" id="HIKVWIS"/>
<dbReference type="eggNOG" id="KOG1915">
    <property type="taxonomic scope" value="Eukaryota"/>
</dbReference>
<dbReference type="AlphaFoldDB" id="A0A090L6I9"/>
<dbReference type="WormBase" id="SRAE_1000138400">
    <property type="protein sequence ID" value="SRP07581"/>
    <property type="gene ID" value="WBGene00257989"/>
</dbReference>
<evidence type="ECO:0000256" key="5">
    <source>
        <dbReference type="ARBA" id="ARBA00022737"/>
    </source>
</evidence>
<evidence type="ECO:0000256" key="6">
    <source>
        <dbReference type="ARBA" id="ARBA00023187"/>
    </source>
</evidence>
<evidence type="ECO:0000259" key="10">
    <source>
        <dbReference type="Pfam" id="PF23233"/>
    </source>
</evidence>
<evidence type="ECO:0000313" key="13">
    <source>
        <dbReference type="WBParaSite" id="SRAE_1000138400.1"/>
    </source>
</evidence>
<feature type="domain" description="Pre-mRNA-splicing factor Syf1-like N-terminal HAT-repeats" evidence="10">
    <location>
        <begin position="71"/>
        <end position="214"/>
    </location>
</feature>
<evidence type="ECO:0000256" key="9">
    <source>
        <dbReference type="SAM" id="MobiDB-lite"/>
    </source>
</evidence>
<dbReference type="OrthoDB" id="541719at2759"/>
<dbReference type="InterPro" id="IPR003107">
    <property type="entry name" value="HAT"/>
</dbReference>
<dbReference type="FunFam" id="1.25.40.10:FF:000075">
    <property type="entry name" value="Crooked neck pre-mRNA-splicing factor 1"/>
    <property type="match status" value="1"/>
</dbReference>
<keyword evidence="5" id="KW-0677">Repeat</keyword>
<dbReference type="STRING" id="34506.A0A090L6I9"/>
<keyword evidence="4" id="KW-0747">Spliceosome</keyword>
<dbReference type="GO" id="GO:0071011">
    <property type="term" value="C:precatalytic spliceosome"/>
    <property type="evidence" value="ECO:0007669"/>
    <property type="project" value="TreeGrafter"/>
</dbReference>
<dbReference type="InterPro" id="IPR059164">
    <property type="entry name" value="HAT_PRP39_C"/>
</dbReference>
<dbReference type="EMBL" id="LN609528">
    <property type="protein sequence ID" value="CEF63119.1"/>
    <property type="molecule type" value="Genomic_DNA"/>
</dbReference>
<keyword evidence="7" id="KW-0539">Nucleus</keyword>
<feature type="coiled-coil region" evidence="8">
    <location>
        <begin position="55"/>
        <end position="82"/>
    </location>
</feature>
<dbReference type="GeneID" id="36375484"/>
<keyword evidence="8" id="KW-0175">Coiled coil</keyword>
<dbReference type="Proteomes" id="UP000035682">
    <property type="component" value="Unplaced"/>
</dbReference>
<dbReference type="PANTHER" id="PTHR11246">
    <property type="entry name" value="PRE-MRNA SPLICING FACTOR"/>
    <property type="match status" value="1"/>
</dbReference>
<dbReference type="SMART" id="SM00386">
    <property type="entry name" value="HAT"/>
    <property type="match status" value="14"/>
</dbReference>
<evidence type="ECO:0000256" key="8">
    <source>
        <dbReference type="SAM" id="Coils"/>
    </source>
</evidence>
<dbReference type="Pfam" id="PF23241">
    <property type="entry name" value="HAT_PRP39_C"/>
    <property type="match status" value="1"/>
</dbReference>
<dbReference type="SUPFAM" id="SSF48452">
    <property type="entry name" value="TPR-like"/>
    <property type="match status" value="1"/>
</dbReference>
<keyword evidence="6" id="KW-0508">mRNA splicing</keyword>
<organism evidence="11">
    <name type="scientific">Strongyloides ratti</name>
    <name type="common">Parasitic roundworm</name>
    <dbReference type="NCBI Taxonomy" id="34506"/>
    <lineage>
        <taxon>Eukaryota</taxon>
        <taxon>Metazoa</taxon>
        <taxon>Ecdysozoa</taxon>
        <taxon>Nematoda</taxon>
        <taxon>Chromadorea</taxon>
        <taxon>Rhabditida</taxon>
        <taxon>Tylenchina</taxon>
        <taxon>Panagrolaimomorpha</taxon>
        <taxon>Strongyloidoidea</taxon>
        <taxon>Strongyloididae</taxon>
        <taxon>Strongyloides</taxon>
    </lineage>
</organism>
<comment type="subcellular location">
    <subcellularLocation>
        <location evidence="1">Nucleus</location>
    </subcellularLocation>
</comment>
<dbReference type="RefSeq" id="XP_024502321.1">
    <property type="nucleotide sequence ID" value="XM_024648332.1"/>
</dbReference>
<reference evidence="11 12" key="1">
    <citation type="submission" date="2014-09" db="EMBL/GenBank/DDBJ databases">
        <authorList>
            <person name="Martin A.A."/>
        </authorList>
    </citation>
    <scope>NUCLEOTIDE SEQUENCE</scope>
    <source>
        <strain evidence="12">ED321</strain>
        <strain evidence="11">ED321 Heterogonic</strain>
    </source>
</reference>
<dbReference type="GO" id="GO:0000974">
    <property type="term" value="C:Prp19 complex"/>
    <property type="evidence" value="ECO:0007669"/>
    <property type="project" value="TreeGrafter"/>
</dbReference>
<gene>
    <name evidence="11 13 14" type="ORF">SRAE_1000138400</name>
</gene>
<evidence type="ECO:0000256" key="2">
    <source>
        <dbReference type="ARBA" id="ARBA00008644"/>
    </source>
</evidence>
<keyword evidence="3" id="KW-0507">mRNA processing</keyword>
<reference evidence="13" key="2">
    <citation type="submission" date="2020-12" db="UniProtKB">
        <authorList>
            <consortium name="WormBaseParasite"/>
        </authorList>
    </citation>
    <scope>IDENTIFICATION</scope>
</reference>
<name>A0A090L6I9_STRRB</name>
<keyword evidence="12" id="KW-1185">Reference proteome</keyword>
<dbReference type="InterPro" id="IPR011990">
    <property type="entry name" value="TPR-like_helical_dom_sf"/>
</dbReference>
<accession>A0A090L6I9</accession>
<feature type="domain" description="Pre-mRNA-splicing factor Syf1-like N-terminal HAT-repeats" evidence="10">
    <location>
        <begin position="320"/>
        <end position="480"/>
    </location>
</feature>
<evidence type="ECO:0000256" key="7">
    <source>
        <dbReference type="ARBA" id="ARBA00023242"/>
    </source>
</evidence>
<dbReference type="CTD" id="36375484"/>
<sequence length="672" mass="80470">MGDTENTNKSSGLPNKAFKVKNKAPAPIQITAEQIIREAQSRQLDVPTKRKAPKITDEEELAEHYRKKRKEYEDDIRKNRIQLNNWTKYAKFEISIGEIQRARNVYERALSQFPTNPTLYLQYAEMECKNKQVNHARNIYDRAVLILPRNSQFWTKYALLEETIGNIPGARTVFERWMETEPDEQAWQTYINFEKRYKEHDKVANIYQRFLHIHGDIEKNWVKYAKYEESCGAIDTARKVFESAVNYFQEHVSGYLLSEFAKFEERQKEIERVRTICQFSLKNLPEDETGEIFNLYTKVEKRHGTISDIENTVFIKRKNIYEKEIEENGYNYDAWFDYLKLICQFSQTHDEVIDSFERAISWCPPSCEKRDWRRYIYLWIKYAIYVELTMNDLEKTRKIYKKCIELIPHKEFTFAKVWIMFAEFELRHDNLDGYRKIMGRAIGQCPKNKLFNSYIETEIKLQEFDRCRMLYTKWLEFSPENPNIWIKYAELETLLDEIDRARSIFDTAVKLPQLDMPEALWKAYIDFEIQQENYNNARLLFERLLKLANNIKIWLTYAEFETSIGKIKNSREVYDRANTALLNGKKEDRITLLKAWRTFEKRHGDTESKNKIKALMPKKIKKRRQIQTADGIDAGWEEYFEYVFAQDQINKGGFKLLEAAKRWKEKQTEGDR</sequence>
<comment type="similarity">
    <text evidence="2">Belongs to the crooked-neck family.</text>
</comment>
<evidence type="ECO:0000313" key="12">
    <source>
        <dbReference type="Proteomes" id="UP000035682"/>
    </source>
</evidence>
<dbReference type="Gene3D" id="1.25.40.10">
    <property type="entry name" value="Tetratricopeptide repeat domain"/>
    <property type="match status" value="3"/>
</dbReference>
<evidence type="ECO:0000313" key="14">
    <source>
        <dbReference type="WormBase" id="SRAE_1000138400"/>
    </source>
</evidence>
<protein>
    <submittedName>
        <fullName evidence="11 13">Protein crooked neck</fullName>
    </submittedName>
</protein>
<feature type="region of interest" description="Disordered" evidence="9">
    <location>
        <begin position="1"/>
        <end position="20"/>
    </location>
</feature>